<protein>
    <submittedName>
        <fullName evidence="2">BZ3500_MvSof-1268-A1-R1_Chr2-2g04954 protein</fullName>
    </submittedName>
</protein>
<accession>A0A2X0K8B9</accession>
<sequence length="231" mass="24959">MMQDLAISDSGSASTSTNATSTFGCTSMTTATPGSSTATATPIIVNASPLASTSASSLRKLETQGPSAGAKVAILSQAEAPAKVDLPQPPKEGGSRSPAVIITHTTPRRAFKSTQVGAKPITREMEIGTSRADWSSEYIHRHEPEVMGNFLLGRMTGNSPQYRDVLRRVREALERMPEVVMTEWKEQVEQEFKDEANKKGSDEEEAEHWAERLASLVGLSPYSTRIGDAHR</sequence>
<name>A0A2X0K8B9_9BASI</name>
<proteinExistence type="predicted"/>
<evidence type="ECO:0000313" key="2">
    <source>
        <dbReference type="EMBL" id="SCZ87488.1"/>
    </source>
</evidence>
<dbReference type="Proteomes" id="UP000249723">
    <property type="component" value="Unassembled WGS sequence"/>
</dbReference>
<evidence type="ECO:0000256" key="1">
    <source>
        <dbReference type="SAM" id="MobiDB-lite"/>
    </source>
</evidence>
<evidence type="ECO:0000313" key="3">
    <source>
        <dbReference type="Proteomes" id="UP000249723"/>
    </source>
</evidence>
<reference evidence="3" key="1">
    <citation type="submission" date="2016-10" db="EMBL/GenBank/DDBJ databases">
        <authorList>
            <person name="Jeantristanb JTB J.-T."/>
            <person name="Ricardo R."/>
        </authorList>
    </citation>
    <scope>NUCLEOTIDE SEQUENCE [LARGE SCALE GENOMIC DNA]</scope>
</reference>
<dbReference type="AlphaFoldDB" id="A0A2X0K8B9"/>
<organism evidence="2 3">
    <name type="scientific">Microbotryum saponariae</name>
    <dbReference type="NCBI Taxonomy" id="289078"/>
    <lineage>
        <taxon>Eukaryota</taxon>
        <taxon>Fungi</taxon>
        <taxon>Dikarya</taxon>
        <taxon>Basidiomycota</taxon>
        <taxon>Pucciniomycotina</taxon>
        <taxon>Microbotryomycetes</taxon>
        <taxon>Microbotryales</taxon>
        <taxon>Microbotryaceae</taxon>
        <taxon>Microbotryum</taxon>
    </lineage>
</organism>
<feature type="region of interest" description="Disordered" evidence="1">
    <location>
        <begin position="1"/>
        <end position="23"/>
    </location>
</feature>
<keyword evidence="3" id="KW-1185">Reference proteome</keyword>
<gene>
    <name evidence="2" type="ORF">BZ3500_MVSOF-1268-A1-R1_CHR2-2G04954</name>
</gene>
<dbReference type="EMBL" id="FMWP01000010">
    <property type="protein sequence ID" value="SCZ87488.1"/>
    <property type="molecule type" value="Genomic_DNA"/>
</dbReference>